<organism evidence="1 2">
    <name type="scientific">Massilia genomosp. 1</name>
    <dbReference type="NCBI Taxonomy" id="2609280"/>
    <lineage>
        <taxon>Bacteria</taxon>
        <taxon>Pseudomonadati</taxon>
        <taxon>Pseudomonadota</taxon>
        <taxon>Betaproteobacteria</taxon>
        <taxon>Burkholderiales</taxon>
        <taxon>Oxalobacteraceae</taxon>
        <taxon>Telluria group</taxon>
        <taxon>Massilia</taxon>
    </lineage>
</organism>
<evidence type="ECO:0000313" key="2">
    <source>
        <dbReference type="Proteomes" id="UP000610594"/>
    </source>
</evidence>
<keyword evidence="2" id="KW-1185">Reference proteome</keyword>
<dbReference type="Proteomes" id="UP000610594">
    <property type="component" value="Unassembled WGS sequence"/>
</dbReference>
<gene>
    <name evidence="1" type="ORF">F1735_33290</name>
</gene>
<proteinExistence type="predicted"/>
<protein>
    <submittedName>
        <fullName evidence="1">Uncharacterized protein</fullName>
    </submittedName>
</protein>
<sequence>MNDNFIEKIKEFDARLFASYRSARFHEVEARLDELLALAGNVDEKDHVLDMLVNHFHFIREPLRAGRALAERIALSPDLVEAWIGLTEHYHYHEEDIEKAAETVEIAFQKALAKNRQVRQVLGARIRIALKRKDYAAINNSLSMLLTYELPQGGFDVALERDFIPQIPLEATTNDILMRYKELAKPKV</sequence>
<name>A0ABX0MWD9_9BURK</name>
<dbReference type="EMBL" id="WHJF01000259">
    <property type="protein sequence ID" value="NHZ67082.1"/>
    <property type="molecule type" value="Genomic_DNA"/>
</dbReference>
<dbReference type="RefSeq" id="WP_167241283.1">
    <property type="nucleotide sequence ID" value="NZ_WHJF01000259.1"/>
</dbReference>
<accession>A0ABX0MWD9</accession>
<evidence type="ECO:0000313" key="1">
    <source>
        <dbReference type="EMBL" id="NHZ67082.1"/>
    </source>
</evidence>
<reference evidence="1 2" key="1">
    <citation type="submission" date="2019-10" db="EMBL/GenBank/DDBJ databases">
        <title>Taxonomy of Antarctic Massilia spp.: description of Massilia rubra sp. nov., Massilia aquatica sp. nov., Massilia mucilaginosa sp. nov., Massilia frigida sp. nov. isolated from streams, lakes and regoliths.</title>
        <authorList>
            <person name="Holochova P."/>
            <person name="Sedlacek I."/>
            <person name="Kralova S."/>
            <person name="Maslanova I."/>
            <person name="Busse H.-J."/>
            <person name="Stankova E."/>
            <person name="Vrbovska V."/>
            <person name="Kovarovic V."/>
            <person name="Bartak M."/>
            <person name="Svec P."/>
            <person name="Pantucek R."/>
        </authorList>
    </citation>
    <scope>NUCLEOTIDE SEQUENCE [LARGE SCALE GENOMIC DNA]</scope>
    <source>
        <strain evidence="1 2">CCM 8694</strain>
    </source>
</reference>
<comment type="caution">
    <text evidence="1">The sequence shown here is derived from an EMBL/GenBank/DDBJ whole genome shotgun (WGS) entry which is preliminary data.</text>
</comment>